<accession>A0A9X2EW83</accession>
<keyword evidence="1" id="KW-1133">Transmembrane helix</keyword>
<gene>
    <name evidence="2" type="ORF">MO867_22600</name>
</gene>
<organism evidence="2 3">
    <name type="scientific">Microbulbifer okhotskensis</name>
    <dbReference type="NCBI Taxonomy" id="2926617"/>
    <lineage>
        <taxon>Bacteria</taxon>
        <taxon>Pseudomonadati</taxon>
        <taxon>Pseudomonadota</taxon>
        <taxon>Gammaproteobacteria</taxon>
        <taxon>Cellvibrionales</taxon>
        <taxon>Microbulbiferaceae</taxon>
        <taxon>Microbulbifer</taxon>
    </lineage>
</organism>
<dbReference type="EMBL" id="JALBWM010000384">
    <property type="protein sequence ID" value="MCO1337118.1"/>
    <property type="molecule type" value="Genomic_DNA"/>
</dbReference>
<dbReference type="Proteomes" id="UP001139028">
    <property type="component" value="Unassembled WGS sequence"/>
</dbReference>
<name>A0A9X2EW83_9GAMM</name>
<reference evidence="2" key="1">
    <citation type="journal article" date="2022" name="Arch. Microbiol.">
        <title>Microbulbifer okhotskensis sp. nov., isolated from a deep bottom sediment of the Okhotsk Sea.</title>
        <authorList>
            <person name="Romanenko L."/>
            <person name="Kurilenko V."/>
            <person name="Otstavnykh N."/>
            <person name="Velansky P."/>
            <person name="Isaeva M."/>
            <person name="Mikhailov V."/>
        </authorList>
    </citation>
    <scope>NUCLEOTIDE SEQUENCE</scope>
    <source>
        <strain evidence="2">OS29</strain>
    </source>
</reference>
<dbReference type="AlphaFoldDB" id="A0A9X2EW83"/>
<comment type="caution">
    <text evidence="2">The sequence shown here is derived from an EMBL/GenBank/DDBJ whole genome shotgun (WGS) entry which is preliminary data.</text>
</comment>
<feature type="transmembrane region" description="Helical" evidence="1">
    <location>
        <begin position="30"/>
        <end position="50"/>
    </location>
</feature>
<proteinExistence type="predicted"/>
<evidence type="ECO:0000256" key="1">
    <source>
        <dbReference type="SAM" id="Phobius"/>
    </source>
</evidence>
<sequence length="102" mass="11853">MKFIFIFFVLFCVLFVPAFLIEKGNSFSLGVKLFVVMFIVAFIFLCVVNFTSRESDGFFKNIYSYIFPLFVALFSSGRYFYLRWIKLNAGALMTIFLTVLEG</sequence>
<keyword evidence="3" id="KW-1185">Reference proteome</keyword>
<evidence type="ECO:0000313" key="3">
    <source>
        <dbReference type="Proteomes" id="UP001139028"/>
    </source>
</evidence>
<keyword evidence="1" id="KW-0472">Membrane</keyword>
<feature type="transmembrane region" description="Helical" evidence="1">
    <location>
        <begin position="62"/>
        <end position="81"/>
    </location>
</feature>
<evidence type="ECO:0000313" key="2">
    <source>
        <dbReference type="EMBL" id="MCO1337118.1"/>
    </source>
</evidence>
<protein>
    <submittedName>
        <fullName evidence="2">Uncharacterized protein</fullName>
    </submittedName>
</protein>
<dbReference type="RefSeq" id="WP_252473370.1">
    <property type="nucleotide sequence ID" value="NZ_JALBWM010000384.1"/>
</dbReference>
<keyword evidence="1" id="KW-0812">Transmembrane</keyword>